<keyword evidence="2" id="KW-1185">Reference proteome</keyword>
<organism evidence="2 3">
    <name type="scientific">Trichobilharzia regenti</name>
    <name type="common">Nasal bird schistosome</name>
    <dbReference type="NCBI Taxonomy" id="157069"/>
    <lineage>
        <taxon>Eukaryota</taxon>
        <taxon>Metazoa</taxon>
        <taxon>Spiralia</taxon>
        <taxon>Lophotrochozoa</taxon>
        <taxon>Platyhelminthes</taxon>
        <taxon>Trematoda</taxon>
        <taxon>Digenea</taxon>
        <taxon>Strigeidida</taxon>
        <taxon>Schistosomatoidea</taxon>
        <taxon>Schistosomatidae</taxon>
        <taxon>Trichobilharzia</taxon>
    </lineage>
</organism>
<sequence length="79" mass="8317">MIKLIVFSLLLSSAYAGVASTTTTGGVASSTTTGVVATQSTVKQPVASFWQRSLAAIDQIITFGCKIFSLWNLFEVGKV</sequence>
<protein>
    <submittedName>
        <fullName evidence="3">Uncharacterized protein</fullName>
    </submittedName>
</protein>
<feature type="chain" id="PRO_5041690966" evidence="1">
    <location>
        <begin position="17"/>
        <end position="79"/>
    </location>
</feature>
<accession>A0AA85IVM0</accession>
<dbReference type="AlphaFoldDB" id="A0AA85IVM0"/>
<proteinExistence type="predicted"/>
<evidence type="ECO:0000313" key="3">
    <source>
        <dbReference type="WBParaSite" id="TREG1_111350.3"/>
    </source>
</evidence>
<evidence type="ECO:0000313" key="2">
    <source>
        <dbReference type="Proteomes" id="UP000050795"/>
    </source>
</evidence>
<reference evidence="3" key="2">
    <citation type="submission" date="2023-11" db="UniProtKB">
        <authorList>
            <consortium name="WormBaseParasite"/>
        </authorList>
    </citation>
    <scope>IDENTIFICATION</scope>
</reference>
<keyword evidence="1" id="KW-0732">Signal</keyword>
<reference evidence="2" key="1">
    <citation type="submission" date="2022-06" db="EMBL/GenBank/DDBJ databases">
        <authorList>
            <person name="Berger JAMES D."/>
            <person name="Berger JAMES D."/>
        </authorList>
    </citation>
    <scope>NUCLEOTIDE SEQUENCE [LARGE SCALE GENOMIC DNA]</scope>
</reference>
<feature type="signal peptide" evidence="1">
    <location>
        <begin position="1"/>
        <end position="16"/>
    </location>
</feature>
<dbReference type="Proteomes" id="UP000050795">
    <property type="component" value="Unassembled WGS sequence"/>
</dbReference>
<evidence type="ECO:0000256" key="1">
    <source>
        <dbReference type="SAM" id="SignalP"/>
    </source>
</evidence>
<name>A0AA85IVM0_TRIRE</name>
<dbReference type="WBParaSite" id="TREG1_111350.3">
    <property type="protein sequence ID" value="TREG1_111350.3"/>
    <property type="gene ID" value="TREG1_111350"/>
</dbReference>